<dbReference type="EMBL" id="JARJLG010000120">
    <property type="protein sequence ID" value="KAJ7741934.1"/>
    <property type="molecule type" value="Genomic_DNA"/>
</dbReference>
<dbReference type="Proteomes" id="UP001215280">
    <property type="component" value="Unassembled WGS sequence"/>
</dbReference>
<sequence>MTDVALPVASATDPLPNCNACHKAPVTNRGFSTCRPCRDKRNEVRKRSKERKRREEFLLFQASTVANLPAATSGEGSSVGKKRKVPADEENSADVMERMKKRFKKMDAFKKVDPASKTSTTNLADPVFEKFGVNTDLYKEIKRRYPDKTTSLRFYGTYAIIAVPSVDNKLRARTVAQDLKDNTKLHFNVQDRKSHRGSDEANTYTVSYKCTCRASSVLKRSASDLSLYFGSKKGAATDDAPKSECRGRIEISAEDDKSHPLGWLGQRVKVTVTHPKKI</sequence>
<dbReference type="AlphaFoldDB" id="A0AAD7IFI0"/>
<evidence type="ECO:0000313" key="2">
    <source>
        <dbReference type="EMBL" id="KAJ7741934.1"/>
    </source>
</evidence>
<organism evidence="2 3">
    <name type="scientific">Mycena maculata</name>
    <dbReference type="NCBI Taxonomy" id="230809"/>
    <lineage>
        <taxon>Eukaryota</taxon>
        <taxon>Fungi</taxon>
        <taxon>Dikarya</taxon>
        <taxon>Basidiomycota</taxon>
        <taxon>Agaricomycotina</taxon>
        <taxon>Agaricomycetes</taxon>
        <taxon>Agaricomycetidae</taxon>
        <taxon>Agaricales</taxon>
        <taxon>Marasmiineae</taxon>
        <taxon>Mycenaceae</taxon>
        <taxon>Mycena</taxon>
    </lineage>
</organism>
<gene>
    <name evidence="2" type="ORF">DFH07DRAFT_891206</name>
</gene>
<name>A0AAD7IFI0_9AGAR</name>
<feature type="region of interest" description="Disordered" evidence="1">
    <location>
        <begin position="70"/>
        <end position="92"/>
    </location>
</feature>
<reference evidence="2" key="1">
    <citation type="submission" date="2023-03" db="EMBL/GenBank/DDBJ databases">
        <title>Massive genome expansion in bonnet fungi (Mycena s.s.) driven by repeated elements and novel gene families across ecological guilds.</title>
        <authorList>
            <consortium name="Lawrence Berkeley National Laboratory"/>
            <person name="Harder C.B."/>
            <person name="Miyauchi S."/>
            <person name="Viragh M."/>
            <person name="Kuo A."/>
            <person name="Thoen E."/>
            <person name="Andreopoulos B."/>
            <person name="Lu D."/>
            <person name="Skrede I."/>
            <person name="Drula E."/>
            <person name="Henrissat B."/>
            <person name="Morin E."/>
            <person name="Kohler A."/>
            <person name="Barry K."/>
            <person name="LaButti K."/>
            <person name="Morin E."/>
            <person name="Salamov A."/>
            <person name="Lipzen A."/>
            <person name="Mereny Z."/>
            <person name="Hegedus B."/>
            <person name="Baldrian P."/>
            <person name="Stursova M."/>
            <person name="Weitz H."/>
            <person name="Taylor A."/>
            <person name="Grigoriev I.V."/>
            <person name="Nagy L.G."/>
            <person name="Martin F."/>
            <person name="Kauserud H."/>
        </authorList>
    </citation>
    <scope>NUCLEOTIDE SEQUENCE</scope>
    <source>
        <strain evidence="2">CBHHK188m</strain>
    </source>
</reference>
<evidence type="ECO:0000256" key="1">
    <source>
        <dbReference type="SAM" id="MobiDB-lite"/>
    </source>
</evidence>
<evidence type="ECO:0000313" key="3">
    <source>
        <dbReference type="Proteomes" id="UP001215280"/>
    </source>
</evidence>
<keyword evidence="3" id="KW-1185">Reference proteome</keyword>
<comment type="caution">
    <text evidence="2">The sequence shown here is derived from an EMBL/GenBank/DDBJ whole genome shotgun (WGS) entry which is preliminary data.</text>
</comment>
<accession>A0AAD7IFI0</accession>
<proteinExistence type="predicted"/>
<protein>
    <submittedName>
        <fullName evidence="2">Uncharacterized protein</fullName>
    </submittedName>
</protein>